<feature type="compositionally biased region" description="Basic and acidic residues" evidence="2">
    <location>
        <begin position="181"/>
        <end position="199"/>
    </location>
</feature>
<feature type="coiled-coil region" evidence="1">
    <location>
        <begin position="52"/>
        <end position="86"/>
    </location>
</feature>
<evidence type="ECO:0000256" key="1">
    <source>
        <dbReference type="SAM" id="Coils"/>
    </source>
</evidence>
<evidence type="ECO:0000256" key="2">
    <source>
        <dbReference type="SAM" id="MobiDB-lite"/>
    </source>
</evidence>
<dbReference type="GO" id="GO:0042597">
    <property type="term" value="C:periplasmic space"/>
    <property type="evidence" value="ECO:0007669"/>
    <property type="project" value="InterPro"/>
</dbReference>
<protein>
    <submittedName>
        <fullName evidence="3">Uncharacterized protein</fullName>
    </submittedName>
</protein>
<dbReference type="Pfam" id="PF07813">
    <property type="entry name" value="LTXXQ"/>
    <property type="match status" value="1"/>
</dbReference>
<dbReference type="InterPro" id="IPR012899">
    <property type="entry name" value="LTXXQ"/>
</dbReference>
<accession>A0A160TCJ3</accession>
<organism evidence="3">
    <name type="scientific">hydrothermal vent metagenome</name>
    <dbReference type="NCBI Taxonomy" id="652676"/>
    <lineage>
        <taxon>unclassified sequences</taxon>
        <taxon>metagenomes</taxon>
        <taxon>ecological metagenomes</taxon>
    </lineage>
</organism>
<sequence length="210" mass="25109">MKNMMTRTTRTLSLFACSVLLTTTQAWGFEGKHREMDWQESLNLTDEQEERIDDIEDRYRNKFSELRTSEEKRSETRDERRQLQQAMHDEMNAVLTPEQKEQAQAQIKERHARMQASLLDRLSRDLNLSDTQRQQLAAKMASNPAPEWPGDKAQHDAQRTRFNEQITAVLTDEQKVQWQVQKEKQEKKWRHHDEERFMNEEDCDEDEKAD</sequence>
<keyword evidence="1" id="KW-0175">Coiled coil</keyword>
<reference evidence="3" key="1">
    <citation type="submission" date="2015-10" db="EMBL/GenBank/DDBJ databases">
        <authorList>
            <person name="Gilbert D.G."/>
        </authorList>
    </citation>
    <scope>NUCLEOTIDE SEQUENCE</scope>
</reference>
<gene>
    <name evidence="3" type="ORF">MGWOODY_Tha1462</name>
</gene>
<name>A0A160TCJ3_9ZZZZ</name>
<proteinExistence type="predicted"/>
<evidence type="ECO:0000313" key="3">
    <source>
        <dbReference type="EMBL" id="CUS42180.1"/>
    </source>
</evidence>
<feature type="compositionally biased region" description="Acidic residues" evidence="2">
    <location>
        <begin position="200"/>
        <end position="210"/>
    </location>
</feature>
<feature type="region of interest" description="Disordered" evidence="2">
    <location>
        <begin position="180"/>
        <end position="210"/>
    </location>
</feature>
<dbReference type="EMBL" id="CZQC01000061">
    <property type="protein sequence ID" value="CUS42180.1"/>
    <property type="molecule type" value="Genomic_DNA"/>
</dbReference>
<dbReference type="AlphaFoldDB" id="A0A160TCJ3"/>